<keyword evidence="10" id="KW-1185">Reference proteome</keyword>
<evidence type="ECO:0000259" key="7">
    <source>
        <dbReference type="Pfam" id="PF01935"/>
    </source>
</evidence>
<evidence type="ECO:0000313" key="9">
    <source>
        <dbReference type="EMBL" id="ATZ17146.1"/>
    </source>
</evidence>
<dbReference type="GO" id="GO:0005524">
    <property type="term" value="F:ATP binding"/>
    <property type="evidence" value="ECO:0007669"/>
    <property type="project" value="UniProtKB-KW"/>
</dbReference>
<evidence type="ECO:0000256" key="6">
    <source>
        <dbReference type="ARBA" id="ARBA00023235"/>
    </source>
</evidence>
<dbReference type="PANTHER" id="PTHR42957:SF1">
    <property type="entry name" value="HELICASE MJ1565-RELATED"/>
    <property type="match status" value="1"/>
</dbReference>
<evidence type="ECO:0000256" key="2">
    <source>
        <dbReference type="ARBA" id="ARBA00022801"/>
    </source>
</evidence>
<dbReference type="PANTHER" id="PTHR42957">
    <property type="entry name" value="HELICASE MJ1565-RELATED"/>
    <property type="match status" value="1"/>
</dbReference>
<evidence type="ECO:0008006" key="11">
    <source>
        <dbReference type="Google" id="ProtNLM"/>
    </source>
</evidence>
<organism evidence="9 10">
    <name type="scientific">Williamsoniiplasma luminosum</name>
    <dbReference type="NCBI Taxonomy" id="214888"/>
    <lineage>
        <taxon>Bacteria</taxon>
        <taxon>Bacillati</taxon>
        <taxon>Mycoplasmatota</taxon>
        <taxon>Mollicutes</taxon>
        <taxon>Entomoplasmatales</taxon>
        <taxon>Williamsoniiplasma</taxon>
    </lineage>
</organism>
<dbReference type="GO" id="GO:0016787">
    <property type="term" value="F:hydrolase activity"/>
    <property type="evidence" value="ECO:0007669"/>
    <property type="project" value="UniProtKB-KW"/>
</dbReference>
<feature type="domain" description="Helicase HerA central" evidence="7">
    <location>
        <begin position="132"/>
        <end position="322"/>
    </location>
</feature>
<dbReference type="Pfam" id="PF05872">
    <property type="entry name" value="HerA_C"/>
    <property type="match status" value="1"/>
</dbReference>
<keyword evidence="2" id="KW-0378">Hydrolase</keyword>
<gene>
    <name evidence="9" type="ORF">ELUMI_v1c04220</name>
</gene>
<dbReference type="Proteomes" id="UP000232063">
    <property type="component" value="Chromosome"/>
</dbReference>
<keyword evidence="1" id="KW-0547">Nucleotide-binding</keyword>
<dbReference type="EMBL" id="CP024963">
    <property type="protein sequence ID" value="ATZ17146.1"/>
    <property type="molecule type" value="Genomic_DNA"/>
</dbReference>
<name>A0A2K8NUC8_9MOLU</name>
<reference evidence="9 10" key="1">
    <citation type="submission" date="2017-11" db="EMBL/GenBank/DDBJ databases">
        <title>Genome sequence of Entomoplasma luminosum PIMN-1 (ATCC 49195).</title>
        <authorList>
            <person name="Lo W.-S."/>
            <person name="Gasparich G.E."/>
            <person name="Kuo C.-H."/>
        </authorList>
    </citation>
    <scope>NUCLEOTIDE SEQUENCE [LARGE SCALE GENOMIC DNA]</scope>
    <source>
        <strain evidence="9 10">PIMN-1</strain>
    </source>
</reference>
<dbReference type="InterPro" id="IPR033186">
    <property type="entry name" value="HerA_C"/>
</dbReference>
<dbReference type="Pfam" id="PF01935">
    <property type="entry name" value="DUF87"/>
    <property type="match status" value="1"/>
</dbReference>
<evidence type="ECO:0000256" key="1">
    <source>
        <dbReference type="ARBA" id="ARBA00022741"/>
    </source>
</evidence>
<evidence type="ECO:0000256" key="3">
    <source>
        <dbReference type="ARBA" id="ARBA00022806"/>
    </source>
</evidence>
<accession>A0A2K8NUC8</accession>
<dbReference type="RefSeq" id="WP_025734378.1">
    <property type="nucleotide sequence ID" value="NZ_CP024963.1"/>
</dbReference>
<dbReference type="GO" id="GO:0003677">
    <property type="term" value="F:DNA binding"/>
    <property type="evidence" value="ECO:0007669"/>
    <property type="project" value="UniProtKB-KW"/>
</dbReference>
<evidence type="ECO:0000256" key="5">
    <source>
        <dbReference type="ARBA" id="ARBA00023125"/>
    </source>
</evidence>
<proteinExistence type="predicted"/>
<keyword evidence="6" id="KW-0413">Isomerase</keyword>
<keyword evidence="4" id="KW-0067">ATP-binding</keyword>
<dbReference type="SUPFAM" id="SSF52540">
    <property type="entry name" value="P-loop containing nucleoside triphosphate hydrolases"/>
    <property type="match status" value="1"/>
</dbReference>
<evidence type="ECO:0000256" key="4">
    <source>
        <dbReference type="ARBA" id="ARBA00022840"/>
    </source>
</evidence>
<keyword evidence="5" id="KW-0238">DNA-binding</keyword>
<sequence length="605" mass="70801">MENKNPIGYVHKIDILKNTVAIYCYENISEPVHNSINYFNPHPNVMVKIYSGFDSIILKIISSEIVRDKDGNIKYKQLICNILGYISAYKQQFSASIFNSPILLNSEVLELTKNDLEKIKYNQHIDGKKYTIGKDLENQYFDVTTSYDSFFTSHIGIFGNTGSGKSVTLAKIYRDFIKETKNMKMQNKLFLFDYNNEYNKNNAIVAFDEGYSKKIYLNKNEQNIKIDIKLSDLDEDIWINVFNATKKTQAPIIKRAWKKFISTTQKTEFENSKAFKDAIEQILFNIIKNNNFESLIKLTDLFYSLNDSNEYKKFLEKLTKIKINKAQGGSGSTTFSGIRLDDKKSEELKQDIKNDICNDLEEQNQNIKNLNIFIFYILYYIIEYDVNSDWVMPIYYRANTFIKEFNEVFNLVYDDRNPKEMNDFFNINGLSIFSLQQYKYKIKNMIIIFSLSLIHKKITNRENKQEEYICLIIDEAHNLFKNIDEEDSNIADIIETIIREGRKFGLFITLSSQRLHDIPQSVLSQMHNFMIHKIISEPDLRAMKIANSYVDEQKLNLIPLLTPGQCLVSGRSFSEARFVEIDIKEMENNKPDSDNMNLYKDNKDE</sequence>
<protein>
    <recommendedName>
        <fullName evidence="11">ATP-binding protein</fullName>
    </recommendedName>
</protein>
<dbReference type="InterPro" id="IPR027417">
    <property type="entry name" value="P-loop_NTPase"/>
</dbReference>
<evidence type="ECO:0000259" key="8">
    <source>
        <dbReference type="Pfam" id="PF05872"/>
    </source>
</evidence>
<dbReference type="GO" id="GO:0004386">
    <property type="term" value="F:helicase activity"/>
    <property type="evidence" value="ECO:0007669"/>
    <property type="project" value="UniProtKB-KW"/>
</dbReference>
<dbReference type="OrthoDB" id="9806951at2"/>
<dbReference type="InterPro" id="IPR002789">
    <property type="entry name" value="HerA_central"/>
</dbReference>
<feature type="domain" description="Helicase HerA-like C-terminal" evidence="8">
    <location>
        <begin position="446"/>
        <end position="556"/>
    </location>
</feature>
<dbReference type="KEGG" id="elj:ELUMI_v1c04220"/>
<dbReference type="InterPro" id="IPR008571">
    <property type="entry name" value="HerA-like"/>
</dbReference>
<keyword evidence="3" id="KW-0347">Helicase</keyword>
<evidence type="ECO:0000313" key="10">
    <source>
        <dbReference type="Proteomes" id="UP000232063"/>
    </source>
</evidence>
<dbReference type="AlphaFoldDB" id="A0A2K8NUC8"/>
<dbReference type="Gene3D" id="3.40.50.300">
    <property type="entry name" value="P-loop containing nucleotide triphosphate hydrolases"/>
    <property type="match status" value="2"/>
</dbReference>